<sequence length="411" mass="44677">MKKSKFAIVIALGLVLCLLCGVTTTFSWFSRPREESGDSLGWSGQYKISNGKNISIKTVESSDDGTTFDENTVTDFGGYLEAGKRRYFCTEISNSGNAEQNVSLFIKNLKTSGTASASGLYVGVNKPLKTYRSYNDIVGSNSTYTKTSLEKYRFYLDTNNVSSWKDSTTTIKIRYGTGDVTNPNWQGNPIVMTPISGQSTRVLYVDVPVTAKVVQFYANDVNTAANATPYMLLTAYCPNLPVDNCYKFTLQTYTSGSYGNHNCDTHSFDKPLTDCANFANYYSSISIPLDRKFNAGLVAGTDYVGNSISYSSSSKSVFTVDASGAITPVAEGNAELTTTIKGGAYGDTYSVTTEISVTSASTDSIDTPIVTNLEIKPKATDGPTVSKVYWYIKNESSSTITYTLDDVYISL</sequence>
<accession>A0ABV1FAU4</accession>
<dbReference type="EMBL" id="JBBMEZ010000027">
    <property type="protein sequence ID" value="MEQ2470503.1"/>
    <property type="molecule type" value="Genomic_DNA"/>
</dbReference>
<evidence type="ECO:0008006" key="3">
    <source>
        <dbReference type="Google" id="ProtNLM"/>
    </source>
</evidence>
<comment type="caution">
    <text evidence="1">The sequence shown here is derived from an EMBL/GenBank/DDBJ whole genome shotgun (WGS) entry which is preliminary data.</text>
</comment>
<dbReference type="Proteomes" id="UP001490816">
    <property type="component" value="Unassembled WGS sequence"/>
</dbReference>
<name>A0ABV1FAU4_9FIRM</name>
<proteinExistence type="predicted"/>
<gene>
    <name evidence="1" type="ORF">WMO39_09225</name>
</gene>
<dbReference type="InterPro" id="IPR008964">
    <property type="entry name" value="Invasin/intimin_cell_adhesion"/>
</dbReference>
<protein>
    <recommendedName>
        <fullName evidence="3">BIG2 domain-containing protein</fullName>
    </recommendedName>
</protein>
<dbReference type="Gene3D" id="2.60.40.1080">
    <property type="match status" value="1"/>
</dbReference>
<reference evidence="1 2" key="1">
    <citation type="submission" date="2024-03" db="EMBL/GenBank/DDBJ databases">
        <title>Human intestinal bacterial collection.</title>
        <authorList>
            <person name="Pauvert C."/>
            <person name="Hitch T.C.A."/>
            <person name="Clavel T."/>
        </authorList>
    </citation>
    <scope>NUCLEOTIDE SEQUENCE [LARGE SCALE GENOMIC DNA]</scope>
    <source>
        <strain evidence="1 2">CLA-JM-H38</strain>
    </source>
</reference>
<dbReference type="SUPFAM" id="SSF49373">
    <property type="entry name" value="Invasin/intimin cell-adhesion fragments"/>
    <property type="match status" value="1"/>
</dbReference>
<evidence type="ECO:0000313" key="1">
    <source>
        <dbReference type="EMBL" id="MEQ2470503.1"/>
    </source>
</evidence>
<dbReference type="RefSeq" id="WP_367286134.1">
    <property type="nucleotide sequence ID" value="NZ_JBBMEZ010000027.1"/>
</dbReference>
<evidence type="ECO:0000313" key="2">
    <source>
        <dbReference type="Proteomes" id="UP001490816"/>
    </source>
</evidence>
<organism evidence="1 2">
    <name type="scientific">Ruminococcoides intestinale</name>
    <dbReference type="NCBI Taxonomy" id="3133162"/>
    <lineage>
        <taxon>Bacteria</taxon>
        <taxon>Bacillati</taxon>
        <taxon>Bacillota</taxon>
        <taxon>Clostridia</taxon>
        <taxon>Eubacteriales</taxon>
        <taxon>Oscillospiraceae</taxon>
        <taxon>Ruminococcoides</taxon>
    </lineage>
</organism>
<keyword evidence="2" id="KW-1185">Reference proteome</keyword>